<evidence type="ECO:0000256" key="4">
    <source>
        <dbReference type="ARBA" id="ARBA00022679"/>
    </source>
</evidence>
<dbReference type="PANTHER" id="PTHR10584">
    <property type="entry name" value="SUGAR KINASE"/>
    <property type="match status" value="1"/>
</dbReference>
<dbReference type="InterPro" id="IPR011611">
    <property type="entry name" value="PfkB_dom"/>
</dbReference>
<proteinExistence type="inferred from homology"/>
<keyword evidence="12" id="KW-0963">Cytoplasm</keyword>
<comment type="subcellular location">
    <subcellularLocation>
        <location evidence="12">Cytoplasm</location>
    </subcellularLocation>
</comment>
<comment type="caution">
    <text evidence="12">Lacks conserved residue(s) required for the propagation of feature annotation.</text>
</comment>
<feature type="binding site" evidence="12">
    <location>
        <position position="282"/>
    </location>
    <ligand>
        <name>K(+)</name>
        <dbReference type="ChEBI" id="CHEBI:29103"/>
    </ligand>
</feature>
<feature type="binding site" evidence="12">
    <location>
        <position position="252"/>
    </location>
    <ligand>
        <name>substrate</name>
    </ligand>
</feature>
<evidence type="ECO:0000256" key="7">
    <source>
        <dbReference type="ARBA" id="ARBA00022777"/>
    </source>
</evidence>
<reference evidence="14 15" key="1">
    <citation type="submission" date="2023-05" db="EMBL/GenBank/DDBJ databases">
        <title>Novel species of genus Flectobacillus isolated from stream in China.</title>
        <authorList>
            <person name="Lu H."/>
        </authorList>
    </citation>
    <scope>NUCLEOTIDE SEQUENCE [LARGE SCALE GENOMIC DNA]</scope>
    <source>
        <strain evidence="14 15">DC10W</strain>
    </source>
</reference>
<keyword evidence="5 12" id="KW-0479">Metal-binding</keyword>
<feature type="binding site" evidence="12">
    <location>
        <begin position="39"/>
        <end position="43"/>
    </location>
    <ligand>
        <name>substrate</name>
    </ligand>
</feature>
<dbReference type="CDD" id="cd01174">
    <property type="entry name" value="ribokinase"/>
    <property type="match status" value="1"/>
</dbReference>
<evidence type="ECO:0000256" key="11">
    <source>
        <dbReference type="ARBA" id="ARBA00023277"/>
    </source>
</evidence>
<dbReference type="Pfam" id="PF00294">
    <property type="entry name" value="PfkB"/>
    <property type="match status" value="1"/>
</dbReference>
<comment type="similarity">
    <text evidence="1">Belongs to the carbohydrate kinase pfkB family.</text>
</comment>
<dbReference type="Gene3D" id="3.40.1190.20">
    <property type="match status" value="1"/>
</dbReference>
<comment type="similarity">
    <text evidence="12">Belongs to the carbohydrate kinase PfkB family. Ribokinase subfamily.</text>
</comment>
<dbReference type="EC" id="2.7.1.15" evidence="2 12"/>
<evidence type="ECO:0000259" key="13">
    <source>
        <dbReference type="Pfam" id="PF00294"/>
    </source>
</evidence>
<evidence type="ECO:0000313" key="14">
    <source>
        <dbReference type="EMBL" id="MDI9865539.1"/>
    </source>
</evidence>
<accession>A0ABT6YQ10</accession>
<keyword evidence="4 12" id="KW-0808">Transferase</keyword>
<gene>
    <name evidence="12 14" type="primary">rbsK</name>
    <name evidence="14" type="ORF">QM480_14445</name>
</gene>
<organism evidence="14 15">
    <name type="scientific">Flectobacillus longus</name>
    <dbReference type="NCBI Taxonomy" id="2984207"/>
    <lineage>
        <taxon>Bacteria</taxon>
        <taxon>Pseudomonadati</taxon>
        <taxon>Bacteroidota</taxon>
        <taxon>Cytophagia</taxon>
        <taxon>Cytophagales</taxon>
        <taxon>Flectobacillaceae</taxon>
        <taxon>Flectobacillus</taxon>
    </lineage>
</organism>
<dbReference type="EMBL" id="JASHID010000010">
    <property type="protein sequence ID" value="MDI9865539.1"/>
    <property type="molecule type" value="Genomic_DNA"/>
</dbReference>
<feature type="binding site" evidence="12">
    <location>
        <begin position="251"/>
        <end position="252"/>
    </location>
    <ligand>
        <name>ATP</name>
        <dbReference type="ChEBI" id="CHEBI:30616"/>
    </ligand>
</feature>
<keyword evidence="8 12" id="KW-0067">ATP-binding</keyword>
<comment type="caution">
    <text evidence="14">The sequence shown here is derived from an EMBL/GenBank/DDBJ whole genome shotgun (WGS) entry which is preliminary data.</text>
</comment>
<feature type="binding site" evidence="12">
    <location>
        <position position="248"/>
    </location>
    <ligand>
        <name>K(+)</name>
        <dbReference type="ChEBI" id="CHEBI:29103"/>
    </ligand>
</feature>
<dbReference type="HAMAP" id="MF_01987">
    <property type="entry name" value="Ribokinase"/>
    <property type="match status" value="1"/>
</dbReference>
<comment type="subunit">
    <text evidence="12">Homodimer.</text>
</comment>
<evidence type="ECO:0000256" key="1">
    <source>
        <dbReference type="ARBA" id="ARBA00005380"/>
    </source>
</evidence>
<evidence type="ECO:0000256" key="6">
    <source>
        <dbReference type="ARBA" id="ARBA00022741"/>
    </source>
</evidence>
<comment type="catalytic activity">
    <reaction evidence="12">
        <text>D-ribose + ATP = D-ribose 5-phosphate + ADP + H(+)</text>
        <dbReference type="Rhea" id="RHEA:13697"/>
        <dbReference type="ChEBI" id="CHEBI:15378"/>
        <dbReference type="ChEBI" id="CHEBI:30616"/>
        <dbReference type="ChEBI" id="CHEBI:47013"/>
        <dbReference type="ChEBI" id="CHEBI:78346"/>
        <dbReference type="ChEBI" id="CHEBI:456216"/>
        <dbReference type="EC" id="2.7.1.15"/>
    </reaction>
</comment>
<feature type="binding site" evidence="12">
    <location>
        <position position="285"/>
    </location>
    <ligand>
        <name>K(+)</name>
        <dbReference type="ChEBI" id="CHEBI:29103"/>
    </ligand>
</feature>
<dbReference type="NCBIfam" id="TIGR02152">
    <property type="entry name" value="D_ribokin_bact"/>
    <property type="match status" value="1"/>
</dbReference>
<dbReference type="GO" id="GO:0004747">
    <property type="term" value="F:ribokinase activity"/>
    <property type="evidence" value="ECO:0007669"/>
    <property type="project" value="UniProtKB-EC"/>
</dbReference>
<evidence type="ECO:0000256" key="5">
    <source>
        <dbReference type="ARBA" id="ARBA00022723"/>
    </source>
</evidence>
<keyword evidence="10 12" id="KW-0630">Potassium</keyword>
<keyword evidence="9 12" id="KW-0460">Magnesium</keyword>
<comment type="function">
    <text evidence="12">Catalyzes the phosphorylation of ribose at O-5 in a reaction requiring ATP and magnesium. The resulting D-ribose-5-phosphate can then be used either for sythesis of nucleotides, histidine, and tryptophan, or as a component of the pentose phosphate pathway.</text>
</comment>
<keyword evidence="7 12" id="KW-0418">Kinase</keyword>
<protein>
    <recommendedName>
        <fullName evidence="3 12">Ribokinase</fullName>
        <shortName evidence="12">RK</shortName>
        <ecNumber evidence="2 12">2.7.1.15</ecNumber>
    </recommendedName>
</protein>
<feature type="binding site" evidence="12">
    <location>
        <begin position="220"/>
        <end position="225"/>
    </location>
    <ligand>
        <name>ATP</name>
        <dbReference type="ChEBI" id="CHEBI:30616"/>
    </ligand>
</feature>
<dbReference type="InterPro" id="IPR002139">
    <property type="entry name" value="Ribo/fructo_kinase"/>
</dbReference>
<evidence type="ECO:0000256" key="2">
    <source>
        <dbReference type="ARBA" id="ARBA00012035"/>
    </source>
</evidence>
<evidence type="ECO:0000256" key="8">
    <source>
        <dbReference type="ARBA" id="ARBA00022840"/>
    </source>
</evidence>
<keyword evidence="11 12" id="KW-0119">Carbohydrate metabolism</keyword>
<dbReference type="InterPro" id="IPR011877">
    <property type="entry name" value="Ribokinase"/>
</dbReference>
<dbReference type="PRINTS" id="PR00990">
    <property type="entry name" value="RIBOKINASE"/>
</dbReference>
<keyword evidence="6 12" id="KW-0547">Nucleotide-binding</keyword>
<dbReference type="NCBIfam" id="NF008353">
    <property type="entry name" value="PRK11142.1"/>
    <property type="match status" value="1"/>
</dbReference>
<comment type="pathway">
    <text evidence="12">Carbohydrate metabolism; D-ribose degradation; D-ribose 5-phosphate from beta-D-ribopyranose: step 2/2.</text>
</comment>
<feature type="binding site" evidence="12">
    <location>
        <position position="287"/>
    </location>
    <ligand>
        <name>K(+)</name>
        <dbReference type="ChEBI" id="CHEBI:29103"/>
    </ligand>
</feature>
<evidence type="ECO:0000256" key="3">
    <source>
        <dbReference type="ARBA" id="ARBA00016943"/>
    </source>
</evidence>
<feature type="active site" description="Proton acceptor" evidence="12">
    <location>
        <position position="252"/>
    </location>
</feature>
<feature type="binding site" evidence="12">
    <location>
        <begin position="11"/>
        <end position="13"/>
    </location>
    <ligand>
        <name>substrate</name>
    </ligand>
</feature>
<dbReference type="PROSITE" id="PS00583">
    <property type="entry name" value="PFKB_KINASES_1"/>
    <property type="match status" value="1"/>
</dbReference>
<name>A0ABT6YQ10_9BACT</name>
<dbReference type="InterPro" id="IPR002173">
    <property type="entry name" value="Carboh/pur_kinase_PfkB_CS"/>
</dbReference>
<keyword evidence="15" id="KW-1185">Reference proteome</keyword>
<evidence type="ECO:0000313" key="15">
    <source>
        <dbReference type="Proteomes" id="UP001236569"/>
    </source>
</evidence>
<dbReference type="InterPro" id="IPR029056">
    <property type="entry name" value="Ribokinase-like"/>
</dbReference>
<sequence length="298" mass="31480">MKKIIVIGSSNTDMVIKAEKLSAPGETVIGGEFLMNAGGKGANQAVAVARLGCHTVFICKIGNDIFGQQALQQFKTEGIITDFVLVDTENPSGIALINVDAKGENCITVAPGANAHLSINDIERASSIFKKNDILLIQLETPIETVEYAIQKAYEYGLKVILNPAPAARLSPSIFPCIHTITPNETEAEILTGVKVTDFESAQKAGQIFTTLGVQNTIITLGSKGAYLKSSDFEGIIESPQVTAVDTTAAGDCFSGALSVAVFENKSLPEAVKFACRAASIAVTRMGAQASMPLRDEL</sequence>
<feature type="binding site" evidence="12">
    <location>
        <position position="246"/>
    </location>
    <ligand>
        <name>K(+)</name>
        <dbReference type="ChEBI" id="CHEBI:29103"/>
    </ligand>
</feature>
<feature type="binding site" evidence="12">
    <location>
        <position position="291"/>
    </location>
    <ligand>
        <name>K(+)</name>
        <dbReference type="ChEBI" id="CHEBI:29103"/>
    </ligand>
</feature>
<dbReference type="Proteomes" id="UP001236569">
    <property type="component" value="Unassembled WGS sequence"/>
</dbReference>
<comment type="activity regulation">
    <text evidence="12">Activated by a monovalent cation that binds near, but not in, the active site. The most likely occupant of the site in vivo is potassium. Ion binding induces a conformational change that may alter substrate affinity.</text>
</comment>
<feature type="binding site" evidence="12">
    <location>
        <position position="184"/>
    </location>
    <ligand>
        <name>ATP</name>
        <dbReference type="ChEBI" id="CHEBI:30616"/>
    </ligand>
</feature>
<dbReference type="PANTHER" id="PTHR10584:SF166">
    <property type="entry name" value="RIBOKINASE"/>
    <property type="match status" value="1"/>
</dbReference>
<evidence type="ECO:0000256" key="9">
    <source>
        <dbReference type="ARBA" id="ARBA00022842"/>
    </source>
</evidence>
<dbReference type="PROSITE" id="PS00584">
    <property type="entry name" value="PFKB_KINASES_2"/>
    <property type="match status" value="1"/>
</dbReference>
<evidence type="ECO:0000256" key="10">
    <source>
        <dbReference type="ARBA" id="ARBA00022958"/>
    </source>
</evidence>
<dbReference type="RefSeq" id="WP_283370516.1">
    <property type="nucleotide sequence ID" value="NZ_JASHID010000010.1"/>
</dbReference>
<dbReference type="SUPFAM" id="SSF53613">
    <property type="entry name" value="Ribokinase-like"/>
    <property type="match status" value="1"/>
</dbReference>
<feature type="domain" description="Carbohydrate kinase PfkB" evidence="13">
    <location>
        <begin position="1"/>
        <end position="293"/>
    </location>
</feature>
<feature type="binding site" evidence="12">
    <location>
        <position position="140"/>
    </location>
    <ligand>
        <name>substrate</name>
    </ligand>
</feature>
<comment type="cofactor">
    <cofactor evidence="12">
        <name>Mg(2+)</name>
        <dbReference type="ChEBI" id="CHEBI:18420"/>
    </cofactor>
    <text evidence="12">Requires a divalent cation, most likely magnesium in vivo, as an electrophilic catalyst to aid phosphoryl group transfer. It is the chelate of the metal and the nucleotide that is the actual substrate.</text>
</comment>
<evidence type="ECO:0000256" key="12">
    <source>
        <dbReference type="HAMAP-Rule" id="MF_01987"/>
    </source>
</evidence>